<keyword evidence="1" id="KW-0378">Hydrolase</keyword>
<protein>
    <recommendedName>
        <fullName evidence="2">CN hydrolase domain-containing protein</fullName>
    </recommendedName>
</protein>
<proteinExistence type="predicted"/>
<dbReference type="InParanoid" id="A0A1Z5KJD8"/>
<comment type="caution">
    <text evidence="3">The sequence shown here is derived from an EMBL/GenBank/DDBJ whole genome shotgun (WGS) entry which is preliminary data.</text>
</comment>
<dbReference type="GO" id="GO:0016811">
    <property type="term" value="F:hydrolase activity, acting on carbon-nitrogen (but not peptide) bonds, in linear amides"/>
    <property type="evidence" value="ECO:0007669"/>
    <property type="project" value="InterPro"/>
</dbReference>
<gene>
    <name evidence="3" type="ORF">FisN_2Hh187</name>
</gene>
<feature type="domain" description="CN hydrolase" evidence="2">
    <location>
        <begin position="32"/>
        <end position="320"/>
    </location>
</feature>
<dbReference type="CDD" id="cd07572">
    <property type="entry name" value="nit"/>
    <property type="match status" value="1"/>
</dbReference>
<dbReference type="Pfam" id="PF00795">
    <property type="entry name" value="CN_hydrolase"/>
    <property type="match status" value="1"/>
</dbReference>
<dbReference type="Gene3D" id="3.60.110.10">
    <property type="entry name" value="Carbon-nitrogen hydrolase"/>
    <property type="match status" value="1"/>
</dbReference>
<dbReference type="InterPro" id="IPR036526">
    <property type="entry name" value="C-N_Hydrolase_sf"/>
</dbReference>
<organism evidence="3 4">
    <name type="scientific">Fistulifera solaris</name>
    <name type="common">Oleaginous diatom</name>
    <dbReference type="NCBI Taxonomy" id="1519565"/>
    <lineage>
        <taxon>Eukaryota</taxon>
        <taxon>Sar</taxon>
        <taxon>Stramenopiles</taxon>
        <taxon>Ochrophyta</taxon>
        <taxon>Bacillariophyta</taxon>
        <taxon>Bacillariophyceae</taxon>
        <taxon>Bacillariophycidae</taxon>
        <taxon>Naviculales</taxon>
        <taxon>Naviculaceae</taxon>
        <taxon>Fistulifera</taxon>
    </lineage>
</organism>
<evidence type="ECO:0000313" key="3">
    <source>
        <dbReference type="EMBL" id="GAX26393.1"/>
    </source>
</evidence>
<dbReference type="AlphaFoldDB" id="A0A1Z5KJD8"/>
<evidence type="ECO:0000313" key="4">
    <source>
        <dbReference type="Proteomes" id="UP000198406"/>
    </source>
</evidence>
<keyword evidence="4" id="KW-1185">Reference proteome</keyword>
<name>A0A1Z5KJD8_FISSO</name>
<dbReference type="OrthoDB" id="10250282at2759"/>
<dbReference type="Proteomes" id="UP000198406">
    <property type="component" value="Unassembled WGS sequence"/>
</dbReference>
<dbReference type="SUPFAM" id="SSF56317">
    <property type="entry name" value="Carbon-nitrogen hydrolase"/>
    <property type="match status" value="1"/>
</dbReference>
<dbReference type="EMBL" id="BDSP01000242">
    <property type="protein sequence ID" value="GAX26393.1"/>
    <property type="molecule type" value="Genomic_DNA"/>
</dbReference>
<dbReference type="PROSITE" id="PS01227">
    <property type="entry name" value="UPF0012"/>
    <property type="match status" value="1"/>
</dbReference>
<accession>A0A1Z5KJD8</accession>
<dbReference type="InterPro" id="IPR001110">
    <property type="entry name" value="UPF0012_CS"/>
</dbReference>
<sequence>MHNFSKLRTTLQVVVSVSTGLGRARSLSTMSNTIAVAQLCSTSSKVDNLLKIAQCAHQARQQNCVMLFLPECFGYMGESSEETLKNAEPLIDEKIATNDPAVSQALVSVVEGREINRDTLQTIDNHPISLLDGLQLIARHSQLWISAGGMHVRSETKVYNTHLILNHQGEVRCHYNKIHLFDVHIPGKVDLRESKTTLPGHELVVCDSPIGRLGLSTCYDVRFPELYIELVERGAEVLLVPSAFTVPTGSAHWHILLRARAIEQQCYVIAAAQYGQHNPKRCSYGHSLVVNPWGEVVVDAGGVDRPVVEPPSIVTCDIDLSNIQSVRERMPISVHRKNAHWT</sequence>
<dbReference type="InterPro" id="IPR045254">
    <property type="entry name" value="Nit1/2_C-N_Hydrolase"/>
</dbReference>
<evidence type="ECO:0000256" key="1">
    <source>
        <dbReference type="ARBA" id="ARBA00022801"/>
    </source>
</evidence>
<reference evidence="3 4" key="1">
    <citation type="journal article" date="2015" name="Plant Cell">
        <title>Oil accumulation by the oleaginous diatom Fistulifera solaris as revealed by the genome and transcriptome.</title>
        <authorList>
            <person name="Tanaka T."/>
            <person name="Maeda Y."/>
            <person name="Veluchamy A."/>
            <person name="Tanaka M."/>
            <person name="Abida H."/>
            <person name="Marechal E."/>
            <person name="Bowler C."/>
            <person name="Muto M."/>
            <person name="Sunaga Y."/>
            <person name="Tanaka M."/>
            <person name="Yoshino T."/>
            <person name="Taniguchi T."/>
            <person name="Fukuda Y."/>
            <person name="Nemoto M."/>
            <person name="Matsumoto M."/>
            <person name="Wong P.S."/>
            <person name="Aburatani S."/>
            <person name="Fujibuchi W."/>
        </authorList>
    </citation>
    <scope>NUCLEOTIDE SEQUENCE [LARGE SCALE GENOMIC DNA]</scope>
    <source>
        <strain evidence="3 4">JPCC DA0580</strain>
    </source>
</reference>
<dbReference type="PANTHER" id="PTHR23088:SF27">
    <property type="entry name" value="DEAMINATED GLUTATHIONE AMIDASE"/>
    <property type="match status" value="1"/>
</dbReference>
<evidence type="ECO:0000259" key="2">
    <source>
        <dbReference type="PROSITE" id="PS50263"/>
    </source>
</evidence>
<dbReference type="PROSITE" id="PS50263">
    <property type="entry name" value="CN_HYDROLASE"/>
    <property type="match status" value="1"/>
</dbReference>
<dbReference type="InterPro" id="IPR003010">
    <property type="entry name" value="C-N_Hydrolase"/>
</dbReference>
<dbReference type="PANTHER" id="PTHR23088">
    <property type="entry name" value="NITRILASE-RELATED"/>
    <property type="match status" value="1"/>
</dbReference>